<keyword evidence="1" id="KW-0812">Transmembrane</keyword>
<protein>
    <submittedName>
        <fullName evidence="2">Uncharacterized protein</fullName>
    </submittedName>
</protein>
<sequence>MQYSPQWVQYDNYYRPRICNPYRNPLRVVYYYEGAPRAYNFTAMVLDAVGAATNVAVGSFFGGGYFPGLDSPAQAPLPGDYALELVSDEASGLSLRDKFLIGLAGTLGALALAAVGLNVHLSRRRPRV</sequence>
<dbReference type="EMBL" id="CP000580">
    <property type="protein sequence ID" value="ABN98935.1"/>
    <property type="molecule type" value="Genomic_DNA"/>
</dbReference>
<evidence type="ECO:0000256" key="1">
    <source>
        <dbReference type="SAM" id="Phobius"/>
    </source>
</evidence>
<reference evidence="2" key="1">
    <citation type="submission" date="2007-02" db="EMBL/GenBank/DDBJ databases">
        <title>Complete sequence of Mycobacterium sp. JLS.</title>
        <authorList>
            <consortium name="US DOE Joint Genome Institute"/>
            <person name="Copeland A."/>
            <person name="Lucas S."/>
            <person name="Lapidus A."/>
            <person name="Barry K."/>
            <person name="Detter J.C."/>
            <person name="Glavina del Rio T."/>
            <person name="Hammon N."/>
            <person name="Israni S."/>
            <person name="Dalin E."/>
            <person name="Tice H."/>
            <person name="Pitluck S."/>
            <person name="Chain P."/>
            <person name="Malfatti S."/>
            <person name="Shin M."/>
            <person name="Vergez L."/>
            <person name="Schmutz J."/>
            <person name="Larimer F."/>
            <person name="Land M."/>
            <person name="Hauser L."/>
            <person name="Kyrpides N."/>
            <person name="Mikhailova N."/>
            <person name="Miller C.D."/>
            <person name="Anderson A.J."/>
            <person name="Sims R.C."/>
            <person name="Richardson P."/>
        </authorList>
    </citation>
    <scope>NUCLEOTIDE SEQUENCE [LARGE SCALE GENOMIC DNA]</scope>
    <source>
        <strain evidence="2">JLS</strain>
    </source>
</reference>
<gene>
    <name evidence="2" type="ordered locus">Mjls_3156</name>
</gene>
<keyword evidence="1" id="KW-0472">Membrane</keyword>
<name>A0A5Q5CHM2_MYCSJ</name>
<dbReference type="AlphaFoldDB" id="A0A5Q5CHM2"/>
<organism evidence="2">
    <name type="scientific">Mycobacterium sp. (strain JLS)</name>
    <dbReference type="NCBI Taxonomy" id="164757"/>
    <lineage>
        <taxon>Bacteria</taxon>
        <taxon>Bacillati</taxon>
        <taxon>Actinomycetota</taxon>
        <taxon>Actinomycetes</taxon>
        <taxon>Mycobacteriales</taxon>
        <taxon>Mycobacteriaceae</taxon>
        <taxon>Mycobacterium</taxon>
    </lineage>
</organism>
<evidence type="ECO:0000313" key="2">
    <source>
        <dbReference type="EMBL" id="ABN98935.1"/>
    </source>
</evidence>
<proteinExistence type="predicted"/>
<dbReference type="KEGG" id="mjl:Mjls_3156"/>
<feature type="transmembrane region" description="Helical" evidence="1">
    <location>
        <begin position="99"/>
        <end position="121"/>
    </location>
</feature>
<accession>A0A5Q5CHM2</accession>
<keyword evidence="1" id="KW-1133">Transmembrane helix</keyword>